<name>A0A2V3UP55_9SPHN</name>
<comment type="caution">
    <text evidence="1">The sequence shown here is derived from an EMBL/GenBank/DDBJ whole genome shotgun (WGS) entry which is preliminary data.</text>
</comment>
<evidence type="ECO:0000313" key="2">
    <source>
        <dbReference type="Proteomes" id="UP000248014"/>
    </source>
</evidence>
<dbReference type="EMBL" id="QJJM01000023">
    <property type="protein sequence ID" value="PXW67894.1"/>
    <property type="molecule type" value="Genomic_DNA"/>
</dbReference>
<dbReference type="AlphaFoldDB" id="A0A2V3UP55"/>
<proteinExistence type="predicted"/>
<dbReference type="RefSeq" id="WP_167398613.1">
    <property type="nucleotide sequence ID" value="NZ_QJJM01000023.1"/>
</dbReference>
<accession>A0A2V3UP55</accession>
<evidence type="ECO:0000313" key="1">
    <source>
        <dbReference type="EMBL" id="PXW67894.1"/>
    </source>
</evidence>
<dbReference type="Proteomes" id="UP000248014">
    <property type="component" value="Unassembled WGS sequence"/>
</dbReference>
<protein>
    <submittedName>
        <fullName evidence="1">Uncharacterized protein</fullName>
    </submittedName>
</protein>
<reference evidence="1 2" key="1">
    <citation type="submission" date="2018-05" db="EMBL/GenBank/DDBJ databases">
        <title>Genomic Encyclopedia of Type Strains, Phase IV (KMG-IV): sequencing the most valuable type-strain genomes for metagenomic binning, comparative biology and taxonomic classification.</title>
        <authorList>
            <person name="Goeker M."/>
        </authorList>
    </citation>
    <scope>NUCLEOTIDE SEQUENCE [LARGE SCALE GENOMIC DNA]</scope>
    <source>
        <strain evidence="1 2">DSM 3183</strain>
    </source>
</reference>
<gene>
    <name evidence="1" type="ORF">C7451_12330</name>
</gene>
<sequence length="45" mass="5039">MHDMISGNVADEEMLEAIKPALQAELNRRIEVIEAELIELGMSID</sequence>
<keyword evidence="2" id="KW-1185">Reference proteome</keyword>
<organism evidence="1 2">
    <name type="scientific">Blastomonas natatoria</name>
    <dbReference type="NCBI Taxonomy" id="34015"/>
    <lineage>
        <taxon>Bacteria</taxon>
        <taxon>Pseudomonadati</taxon>
        <taxon>Pseudomonadota</taxon>
        <taxon>Alphaproteobacteria</taxon>
        <taxon>Sphingomonadales</taxon>
        <taxon>Sphingomonadaceae</taxon>
        <taxon>Blastomonas</taxon>
    </lineage>
</organism>